<sequence length="286" mass="29294">MTVASVVRPAALALLLVLCGCAQRGGDAGTRPAPPPEGPGRLVLQVEHVGGFVTPEMLAARIPLVSVYSDGRVLAEGPQIAIYPGPALPNVLVWQLDADGVQTVVDRALAAGVAETGDLGSPPVADVPATRFTLVTDAGTSVREVQALFDLPDGGGLSAEQLAVRGELQGLVDVLTSPEDPLGAEGPESYRPEVLTAVVRPWTSGPDPELAQPDVPWPGPALPGEPLDARLELSCVAARGADVEPVLQAAGGANTLTPWVAGDGSRWALTFRPLLPDETGCADLGS</sequence>
<keyword evidence="3" id="KW-1185">Reference proteome</keyword>
<dbReference type="EMBL" id="JAAGWF010000007">
    <property type="protein sequence ID" value="NEK57417.1"/>
    <property type="molecule type" value="Genomic_DNA"/>
</dbReference>
<dbReference type="RefSeq" id="WP_163480591.1">
    <property type="nucleotide sequence ID" value="NZ_JAAGWF010000007.1"/>
</dbReference>
<evidence type="ECO:0000256" key="1">
    <source>
        <dbReference type="SAM" id="SignalP"/>
    </source>
</evidence>
<organism evidence="2 3">
    <name type="scientific">Geodermatophilus sabuli</name>
    <dbReference type="NCBI Taxonomy" id="1564158"/>
    <lineage>
        <taxon>Bacteria</taxon>
        <taxon>Bacillati</taxon>
        <taxon>Actinomycetota</taxon>
        <taxon>Actinomycetes</taxon>
        <taxon>Geodermatophilales</taxon>
        <taxon>Geodermatophilaceae</taxon>
        <taxon>Geodermatophilus</taxon>
    </lineage>
</organism>
<dbReference type="AlphaFoldDB" id="A0A7K3W0H7"/>
<protein>
    <submittedName>
        <fullName evidence="2">Uncharacterized protein</fullName>
    </submittedName>
</protein>
<keyword evidence="1" id="KW-0732">Signal</keyword>
<proteinExistence type="predicted"/>
<evidence type="ECO:0000313" key="3">
    <source>
        <dbReference type="Proteomes" id="UP000470246"/>
    </source>
</evidence>
<dbReference type="Proteomes" id="UP000470246">
    <property type="component" value="Unassembled WGS sequence"/>
</dbReference>
<reference evidence="2 3" key="1">
    <citation type="submission" date="2020-02" db="EMBL/GenBank/DDBJ databases">
        <title>Geodermatophilus sabuli CPCC 205279 I12A-02694.</title>
        <authorList>
            <person name="Jiang Z."/>
        </authorList>
    </citation>
    <scope>NUCLEOTIDE SEQUENCE [LARGE SCALE GENOMIC DNA]</scope>
    <source>
        <strain evidence="2 3">I12A-02694</strain>
    </source>
</reference>
<feature type="chain" id="PRO_5038909904" evidence="1">
    <location>
        <begin position="25"/>
        <end position="286"/>
    </location>
</feature>
<comment type="caution">
    <text evidence="2">The sequence shown here is derived from an EMBL/GenBank/DDBJ whole genome shotgun (WGS) entry which is preliminary data.</text>
</comment>
<evidence type="ECO:0000313" key="2">
    <source>
        <dbReference type="EMBL" id="NEK57417.1"/>
    </source>
</evidence>
<name>A0A7K3W0H7_9ACTN</name>
<feature type="signal peptide" evidence="1">
    <location>
        <begin position="1"/>
        <end position="24"/>
    </location>
</feature>
<gene>
    <name evidence="2" type="ORF">GCU56_05960</name>
</gene>
<accession>A0A7K3W0H7</accession>